<reference evidence="4 5" key="1">
    <citation type="submission" date="2020-08" db="EMBL/GenBank/DDBJ databases">
        <authorList>
            <person name="Hejnol A."/>
        </authorList>
    </citation>
    <scope>NUCLEOTIDE SEQUENCE [LARGE SCALE GENOMIC DNA]</scope>
</reference>
<dbReference type="EMBL" id="CAJFCJ010000075">
    <property type="protein sequence ID" value="CAD5126710.1"/>
    <property type="molecule type" value="Genomic_DNA"/>
</dbReference>
<evidence type="ECO:0000313" key="4">
    <source>
        <dbReference type="EMBL" id="CAD5126710.1"/>
    </source>
</evidence>
<dbReference type="Gene3D" id="2.60.120.40">
    <property type="match status" value="2"/>
</dbReference>
<gene>
    <name evidence="4" type="ORF">DGYR_LOCUS13943</name>
</gene>
<dbReference type="Proteomes" id="UP000549394">
    <property type="component" value="Unassembled WGS sequence"/>
</dbReference>
<keyword evidence="1" id="KW-1015">Disulfide bond</keyword>
<evidence type="ECO:0000256" key="2">
    <source>
        <dbReference type="SAM" id="SignalP"/>
    </source>
</evidence>
<dbReference type="GO" id="GO:0071944">
    <property type="term" value="C:cell periphery"/>
    <property type="evidence" value="ECO:0007669"/>
    <property type="project" value="TreeGrafter"/>
</dbReference>
<dbReference type="GO" id="GO:0008061">
    <property type="term" value="F:chitin binding"/>
    <property type="evidence" value="ECO:0007669"/>
    <property type="project" value="InterPro"/>
</dbReference>
<dbReference type="SMART" id="SM00209">
    <property type="entry name" value="TSP1"/>
    <property type="match status" value="1"/>
</dbReference>
<feature type="signal peptide" evidence="2">
    <location>
        <begin position="1"/>
        <end position="19"/>
    </location>
</feature>
<evidence type="ECO:0000256" key="1">
    <source>
        <dbReference type="ARBA" id="ARBA00023157"/>
    </source>
</evidence>
<dbReference type="InterPro" id="IPR008983">
    <property type="entry name" value="Tumour_necrosis_fac-like_dom"/>
</dbReference>
<dbReference type="FunFam" id="2.20.100.10:FF:000001">
    <property type="entry name" value="semaphorin-5A isoform X1"/>
    <property type="match status" value="1"/>
</dbReference>
<dbReference type="SUPFAM" id="SSF49842">
    <property type="entry name" value="TNF-like"/>
    <property type="match status" value="1"/>
</dbReference>
<proteinExistence type="predicted"/>
<dbReference type="GO" id="GO:0005576">
    <property type="term" value="C:extracellular region"/>
    <property type="evidence" value="ECO:0007669"/>
    <property type="project" value="InterPro"/>
</dbReference>
<dbReference type="Pfam" id="PF01607">
    <property type="entry name" value="CBM_14"/>
    <property type="match status" value="2"/>
</dbReference>
<comment type="caution">
    <text evidence="4">The sequence shown here is derived from an EMBL/GenBank/DDBJ whole genome shotgun (WGS) entry which is preliminary data.</text>
</comment>
<dbReference type="Gene3D" id="2.170.140.10">
    <property type="entry name" value="Chitin binding domain"/>
    <property type="match status" value="2"/>
</dbReference>
<dbReference type="InterPro" id="IPR036508">
    <property type="entry name" value="Chitin-bd_dom_sf"/>
</dbReference>
<dbReference type="Gene3D" id="2.20.100.10">
    <property type="entry name" value="Thrombospondin type-1 (TSP1) repeat"/>
    <property type="match status" value="1"/>
</dbReference>
<dbReference type="InterPro" id="IPR038877">
    <property type="entry name" value="THSD1"/>
</dbReference>
<keyword evidence="2" id="KW-0732">Signal</keyword>
<dbReference type="SMART" id="SM00494">
    <property type="entry name" value="ChtBD2"/>
    <property type="match status" value="2"/>
</dbReference>
<evidence type="ECO:0000259" key="3">
    <source>
        <dbReference type="PROSITE" id="PS50940"/>
    </source>
</evidence>
<dbReference type="SUPFAM" id="SSF57625">
    <property type="entry name" value="Invertebrate chitin-binding proteins"/>
    <property type="match status" value="2"/>
</dbReference>
<dbReference type="OrthoDB" id="6157674at2759"/>
<feature type="domain" description="Chitin-binding type-2" evidence="3">
    <location>
        <begin position="117"/>
        <end position="165"/>
    </location>
</feature>
<dbReference type="PANTHER" id="PTHR16311:SF3">
    <property type="entry name" value="THROMBOSPONDIN TYPE-1 DOMAIN-CONTAINING PROTEIN 1"/>
    <property type="match status" value="1"/>
</dbReference>
<sequence>MKTFCLIFLIGFLARQTNCFLCPVDEDFKPLDGAFADPNNCAIYYHCINGTSYAQQCPPGLHFTISLTDCQYSTCVEPKDSKCPGENQLQHSRKFPLCSESNPVANDLSGTCYKTQVEDCPPNRNGTFPNKFDCRQYFHCVNGQQWPQQCPNGYFFSPDLNVRDCSTRMCVPLEEAECPIPGGWSSWSAWQQCQPSCGSGTRVRTRECDNPPPSNGGFDCVGSEVDVEPCEGPPCVGIETLEPAFLLSNIRTESFTEFNRVNFNNLNIYNSSTNKLTIKKSGIYVFSLTAGATFRSPVDLKMTGLPTIVGLKKERKFDNIRVALVKSRTTILFLTPLSSPYVAPHTDGMYFSREAGKETAWSGFYYNTGAALFATSINRVTTLGLISLPNVRTARNVVAVDKNFRVGISDLYYIQFGVGTSYTKNVRVDVIINSRNTNYTLARVGNTDIYDDQFSRGFLVSLQSNDEIALNLIEGEIRSSTNLELYLCALALNSSSEAFYAYRSSEFSSSTYTKINYDSIAIDPLNSWNSTTMEYVSQKDGLFNVDVSIGVGANVRGSARVVVDGVEVLAVLRGFTVTSTIDTSSRSGLVRLNKGSRLSIQGEGDLKPFNSQLISLTIFPVSK</sequence>
<feature type="domain" description="Chitin-binding type-2" evidence="3">
    <location>
        <begin position="19"/>
        <end position="85"/>
    </location>
</feature>
<protein>
    <submittedName>
        <fullName evidence="4">DgyrCDS14774</fullName>
    </submittedName>
</protein>
<organism evidence="4 5">
    <name type="scientific">Dimorphilus gyrociliatus</name>
    <dbReference type="NCBI Taxonomy" id="2664684"/>
    <lineage>
        <taxon>Eukaryota</taxon>
        <taxon>Metazoa</taxon>
        <taxon>Spiralia</taxon>
        <taxon>Lophotrochozoa</taxon>
        <taxon>Annelida</taxon>
        <taxon>Polychaeta</taxon>
        <taxon>Polychaeta incertae sedis</taxon>
        <taxon>Dinophilidae</taxon>
        <taxon>Dimorphilus</taxon>
    </lineage>
</organism>
<name>A0A7I8WF34_9ANNE</name>
<accession>A0A7I8WF34</accession>
<evidence type="ECO:0000313" key="5">
    <source>
        <dbReference type="Proteomes" id="UP000549394"/>
    </source>
</evidence>
<dbReference type="PROSITE" id="PS50092">
    <property type="entry name" value="TSP1"/>
    <property type="match status" value="1"/>
</dbReference>
<keyword evidence="5" id="KW-1185">Reference proteome</keyword>
<dbReference type="InterPro" id="IPR002557">
    <property type="entry name" value="Chitin-bd_dom"/>
</dbReference>
<dbReference type="InterPro" id="IPR000884">
    <property type="entry name" value="TSP1_rpt"/>
</dbReference>
<dbReference type="PANTHER" id="PTHR16311">
    <property type="entry name" value="THROMBOSPONDIN TYPE I DOMAIN-CONTAINING 1"/>
    <property type="match status" value="1"/>
</dbReference>
<dbReference type="PRINTS" id="PR01705">
    <property type="entry name" value="TSP1REPEAT"/>
</dbReference>
<dbReference type="AlphaFoldDB" id="A0A7I8WF34"/>
<feature type="chain" id="PRO_5029476451" evidence="2">
    <location>
        <begin position="20"/>
        <end position="623"/>
    </location>
</feature>
<dbReference type="InterPro" id="IPR036383">
    <property type="entry name" value="TSP1_rpt_sf"/>
</dbReference>
<dbReference type="Pfam" id="PF00090">
    <property type="entry name" value="TSP_1"/>
    <property type="match status" value="1"/>
</dbReference>
<dbReference type="PROSITE" id="PS50940">
    <property type="entry name" value="CHIT_BIND_II"/>
    <property type="match status" value="2"/>
</dbReference>
<dbReference type="SUPFAM" id="SSF82895">
    <property type="entry name" value="TSP-1 type 1 repeat"/>
    <property type="match status" value="1"/>
</dbReference>